<sequence>MGDGSEVVERRWPNQGGFGFAGVEEEGVQCVWFGRDESQTGFDPVNYKRVLGWERVSNAAYNILNRECSPVKNLSAPVYITIGDGDNIEGFRSTLSEVDEKLLISGDDGILMDLGMSFIQTMHMETEY</sequence>
<dbReference type="Gene3D" id="3.60.21.10">
    <property type="match status" value="1"/>
</dbReference>
<gene>
    <name evidence="1" type="ORF">CTI12_AA370790</name>
</gene>
<reference evidence="1 2" key="1">
    <citation type="journal article" date="2018" name="Mol. Plant">
        <title>The genome of Artemisia annua provides insight into the evolution of Asteraceae family and artemisinin biosynthesis.</title>
        <authorList>
            <person name="Shen Q."/>
            <person name="Zhang L."/>
            <person name="Liao Z."/>
            <person name="Wang S."/>
            <person name="Yan T."/>
            <person name="Shi P."/>
            <person name="Liu M."/>
            <person name="Fu X."/>
            <person name="Pan Q."/>
            <person name="Wang Y."/>
            <person name="Lv Z."/>
            <person name="Lu X."/>
            <person name="Zhang F."/>
            <person name="Jiang W."/>
            <person name="Ma Y."/>
            <person name="Chen M."/>
            <person name="Hao X."/>
            <person name="Li L."/>
            <person name="Tang Y."/>
            <person name="Lv G."/>
            <person name="Zhou Y."/>
            <person name="Sun X."/>
            <person name="Brodelius P.E."/>
            <person name="Rose J.K.C."/>
            <person name="Tang K."/>
        </authorList>
    </citation>
    <scope>NUCLEOTIDE SEQUENCE [LARGE SCALE GENOMIC DNA]</scope>
    <source>
        <strain evidence="2">cv. Huhao1</strain>
        <tissue evidence="1">Leaf</tissue>
    </source>
</reference>
<protein>
    <submittedName>
        <fullName evidence="1">Purple acid phosphatase 2</fullName>
    </submittedName>
</protein>
<proteinExistence type="predicted"/>
<dbReference type="Proteomes" id="UP000245207">
    <property type="component" value="Unassembled WGS sequence"/>
</dbReference>
<dbReference type="OrthoDB" id="45007at2759"/>
<dbReference type="STRING" id="35608.A0A2U1MK98"/>
<dbReference type="InterPro" id="IPR029052">
    <property type="entry name" value="Metallo-depent_PP-like"/>
</dbReference>
<dbReference type="EMBL" id="PKPP01005043">
    <property type="protein sequence ID" value="PWA61691.1"/>
    <property type="molecule type" value="Genomic_DNA"/>
</dbReference>
<dbReference type="AlphaFoldDB" id="A0A2U1MK98"/>
<name>A0A2U1MK98_ARTAN</name>
<comment type="caution">
    <text evidence="1">The sequence shown here is derived from an EMBL/GenBank/DDBJ whole genome shotgun (WGS) entry which is preliminary data.</text>
</comment>
<organism evidence="1 2">
    <name type="scientific">Artemisia annua</name>
    <name type="common">Sweet wormwood</name>
    <dbReference type="NCBI Taxonomy" id="35608"/>
    <lineage>
        <taxon>Eukaryota</taxon>
        <taxon>Viridiplantae</taxon>
        <taxon>Streptophyta</taxon>
        <taxon>Embryophyta</taxon>
        <taxon>Tracheophyta</taxon>
        <taxon>Spermatophyta</taxon>
        <taxon>Magnoliopsida</taxon>
        <taxon>eudicotyledons</taxon>
        <taxon>Gunneridae</taxon>
        <taxon>Pentapetalae</taxon>
        <taxon>asterids</taxon>
        <taxon>campanulids</taxon>
        <taxon>Asterales</taxon>
        <taxon>Asteraceae</taxon>
        <taxon>Asteroideae</taxon>
        <taxon>Anthemideae</taxon>
        <taxon>Artemisiinae</taxon>
        <taxon>Artemisia</taxon>
    </lineage>
</organism>
<evidence type="ECO:0000313" key="2">
    <source>
        <dbReference type="Proteomes" id="UP000245207"/>
    </source>
</evidence>
<accession>A0A2U1MK98</accession>
<evidence type="ECO:0000313" key="1">
    <source>
        <dbReference type="EMBL" id="PWA61691.1"/>
    </source>
</evidence>
<keyword evidence="2" id="KW-1185">Reference proteome</keyword>